<comment type="caution">
    <text evidence="2">The sequence shown here is derived from an EMBL/GenBank/DDBJ whole genome shotgun (WGS) entry which is preliminary data.</text>
</comment>
<dbReference type="EMBL" id="NFHM01000028">
    <property type="protein sequence ID" value="OUN40838.1"/>
    <property type="molecule type" value="Genomic_DNA"/>
</dbReference>
<feature type="domain" description="DUF4428" evidence="1">
    <location>
        <begin position="12"/>
        <end position="59"/>
    </location>
</feature>
<evidence type="ECO:0000313" key="3">
    <source>
        <dbReference type="Proteomes" id="UP000195455"/>
    </source>
</evidence>
<evidence type="ECO:0000259" key="1">
    <source>
        <dbReference type="Pfam" id="PF14471"/>
    </source>
</evidence>
<reference evidence="3" key="1">
    <citation type="submission" date="2017-04" db="EMBL/GenBank/DDBJ databases">
        <title>Function of individual gut microbiota members based on whole genome sequencing of pure cultures obtained from chicken caecum.</title>
        <authorList>
            <person name="Medvecky M."/>
            <person name="Cejkova D."/>
            <person name="Polansky O."/>
            <person name="Karasova D."/>
            <person name="Kubasova T."/>
            <person name="Cizek A."/>
            <person name="Rychlik I."/>
        </authorList>
    </citation>
    <scope>NUCLEOTIDE SEQUENCE [LARGE SCALE GENOMIC DNA]</scope>
    <source>
        <strain evidence="3">An75</strain>
    </source>
</reference>
<gene>
    <name evidence="2" type="ORF">B5G26_13705</name>
</gene>
<evidence type="ECO:0000313" key="2">
    <source>
        <dbReference type="EMBL" id="OUN40838.1"/>
    </source>
</evidence>
<protein>
    <recommendedName>
        <fullName evidence="1">DUF4428 domain-containing protein</fullName>
    </recommendedName>
</protein>
<dbReference type="AlphaFoldDB" id="A0A1Y3U0W2"/>
<dbReference type="Proteomes" id="UP000195455">
    <property type="component" value="Unassembled WGS sequence"/>
</dbReference>
<dbReference type="RefSeq" id="WP_087990055.1">
    <property type="nucleotide sequence ID" value="NZ_NFHM01000028.1"/>
</dbReference>
<accession>A0A1Y3U0W2</accession>
<organism evidence="2 3">
    <name type="scientific">Anaerotignum lactatifermentans</name>
    <dbReference type="NCBI Taxonomy" id="160404"/>
    <lineage>
        <taxon>Bacteria</taxon>
        <taxon>Bacillati</taxon>
        <taxon>Bacillota</taxon>
        <taxon>Clostridia</taxon>
        <taxon>Lachnospirales</taxon>
        <taxon>Anaerotignaceae</taxon>
        <taxon>Anaerotignum</taxon>
    </lineage>
</organism>
<dbReference type="Pfam" id="PF14471">
    <property type="entry name" value="DUF4428"/>
    <property type="match status" value="1"/>
</dbReference>
<name>A0A1Y3U0W2_9FIRM</name>
<sequence>MGLFGKLFDKKECSICGDEIGLLGNRKLEDGNLCKSCAAKLSPWFNERRQSTVEEIREQLSYREANQEKVSAFRVTRTLGDHTKVLLDEDAGLFMVTAAKNLAEANPDVLSFSDVTGCQLDIDESKTEIEYRDEEGERQSFNPKRYAYSYDFYIVINVNHPYFNEIRFKLNSSSVDNDAETLLDGPDDMRMRGRFHGSMGGSSFTSNAEEVRSSVEYQQYEAMGQEIKDALLQVRQQVREEAAAAAAPKAAVTCPYCGATTIPDASGCCEFCGGAVNG</sequence>
<proteinExistence type="predicted"/>
<dbReference type="InterPro" id="IPR027872">
    <property type="entry name" value="DUF4428"/>
</dbReference>